<name>A0ABW9EWH6_9GAMM</name>
<accession>A0ABW9EWH6</accession>
<keyword evidence="4" id="KW-1185">Reference proteome</keyword>
<protein>
    <submittedName>
        <fullName evidence="3">Membrane integrity-associated transporter subunit PqiC</fullName>
    </submittedName>
</protein>
<evidence type="ECO:0000259" key="2">
    <source>
        <dbReference type="Pfam" id="PF03886"/>
    </source>
</evidence>
<organism evidence="3 4">
    <name type="scientific">Yersinia proxima</name>
    <dbReference type="NCBI Taxonomy" id="2890316"/>
    <lineage>
        <taxon>Bacteria</taxon>
        <taxon>Pseudomonadati</taxon>
        <taxon>Pseudomonadota</taxon>
        <taxon>Gammaproteobacteria</taxon>
        <taxon>Enterobacterales</taxon>
        <taxon>Yersiniaceae</taxon>
        <taxon>Yersinia</taxon>
    </lineage>
</organism>
<feature type="domain" description="ABC-type transport auxiliary lipoprotein component" evidence="2">
    <location>
        <begin position="25"/>
        <end position="179"/>
    </location>
</feature>
<dbReference type="PROSITE" id="PS51257">
    <property type="entry name" value="PROKAR_LIPOPROTEIN"/>
    <property type="match status" value="1"/>
</dbReference>
<keyword evidence="1" id="KW-0732">Signal</keyword>
<comment type="caution">
    <text evidence="3">The sequence shown here is derived from an EMBL/GenBank/DDBJ whole genome shotgun (WGS) entry which is preliminary data.</text>
</comment>
<dbReference type="EMBL" id="JBBEST010000002">
    <property type="protein sequence ID" value="MFM1346415.1"/>
    <property type="molecule type" value="Genomic_DNA"/>
</dbReference>
<dbReference type="NCBIfam" id="NF033620">
    <property type="entry name" value="pqiC"/>
    <property type="match status" value="1"/>
</dbReference>
<dbReference type="Gene3D" id="3.40.50.10610">
    <property type="entry name" value="ABC-type transport auxiliary lipoprotein component"/>
    <property type="match status" value="1"/>
</dbReference>
<dbReference type="RefSeq" id="WP_050078425.1">
    <property type="nucleotide sequence ID" value="NZ_CABHYX010000067.1"/>
</dbReference>
<evidence type="ECO:0000313" key="4">
    <source>
        <dbReference type="Proteomes" id="UP001629523"/>
    </source>
</evidence>
<dbReference type="InterPro" id="IPR005586">
    <property type="entry name" value="ABC_trans_aux"/>
</dbReference>
<sequence>MMKWMAVIAALLLSACSSTPSKTYYQLPALSAPTGATSSVASRQLWVEHVGVADYLAAAGVVYQTNDVQYVIASNNLWASPLDQQLQQTLVTNLSNALPGWLVSSQPLDSDQDVLNVTVTGFHGRYDGRAIIRGVWILKRQGQLIKQPFDLELKQGEDGYDALIRTLAEGWQQEAKSIAAQLR</sequence>
<gene>
    <name evidence="3" type="primary">pqiC</name>
    <name evidence="3" type="ORF">WFP14_07585</name>
</gene>
<evidence type="ECO:0000256" key="1">
    <source>
        <dbReference type="SAM" id="SignalP"/>
    </source>
</evidence>
<dbReference type="Proteomes" id="UP001629523">
    <property type="component" value="Unassembled WGS sequence"/>
</dbReference>
<feature type="chain" id="PRO_5047150005" evidence="1">
    <location>
        <begin position="22"/>
        <end position="183"/>
    </location>
</feature>
<dbReference type="InterPro" id="IPR049736">
    <property type="entry name" value="PqiC"/>
</dbReference>
<dbReference type="SUPFAM" id="SSF159594">
    <property type="entry name" value="XCC0632-like"/>
    <property type="match status" value="1"/>
</dbReference>
<proteinExistence type="predicted"/>
<dbReference type="Pfam" id="PF03886">
    <property type="entry name" value="ABC_trans_aux"/>
    <property type="match status" value="1"/>
</dbReference>
<reference evidence="3 4" key="1">
    <citation type="journal article" date="2024" name="Infect. Genet. Evol.">
        <title>Characteristics and comparative genome analysis of Yersinia enterocolitica and related species associated with human infections in Switzerland 2019-2023.</title>
        <authorList>
            <person name="Stevens M.J.A."/>
            <person name="Horlbog J.A."/>
            <person name="Diethelm A."/>
            <person name="Stephan R."/>
            <person name="Nuesch-Inderbinen M."/>
        </authorList>
    </citation>
    <scope>NUCLEOTIDE SEQUENCE [LARGE SCALE GENOMIC DNA]</scope>
    <source>
        <strain evidence="3 4">N20-0302</strain>
    </source>
</reference>
<feature type="signal peptide" evidence="1">
    <location>
        <begin position="1"/>
        <end position="21"/>
    </location>
</feature>
<evidence type="ECO:0000313" key="3">
    <source>
        <dbReference type="EMBL" id="MFM1346415.1"/>
    </source>
</evidence>